<dbReference type="Proteomes" id="UP000000374">
    <property type="component" value="Chromosome"/>
</dbReference>
<protein>
    <recommendedName>
        <fullName evidence="1">SpoVT-AbrB domain-containing protein</fullName>
    </recommendedName>
</protein>
<proteinExistence type="predicted"/>
<reference evidence="3" key="1">
    <citation type="submission" date="2006-12" db="EMBL/GenBank/DDBJ databases">
        <title>Complete sequence of chromosome 1 of Verminephrobacter eiseniae EF01-2.</title>
        <authorList>
            <person name="Copeland A."/>
            <person name="Lucas S."/>
            <person name="Lapidus A."/>
            <person name="Barry K."/>
            <person name="Detter J.C."/>
            <person name="Glavina del Rio T."/>
            <person name="Dalin E."/>
            <person name="Tice H."/>
            <person name="Pitluck S."/>
            <person name="Chertkov O."/>
            <person name="Brettin T."/>
            <person name="Bruce D."/>
            <person name="Han C."/>
            <person name="Tapia R."/>
            <person name="Gilna P."/>
            <person name="Schmutz J."/>
            <person name="Larimer F."/>
            <person name="Land M."/>
            <person name="Hauser L."/>
            <person name="Kyrpides N."/>
            <person name="Kim E."/>
            <person name="Stahl D."/>
            <person name="Richardson P."/>
        </authorList>
    </citation>
    <scope>NUCLEOTIDE SEQUENCE [LARGE SCALE GENOMIC DNA]</scope>
    <source>
        <strain evidence="3">EF01-2</strain>
    </source>
</reference>
<dbReference type="GeneID" id="76462312"/>
<evidence type="ECO:0000259" key="1">
    <source>
        <dbReference type="SMART" id="SM00966"/>
    </source>
</evidence>
<dbReference type="EMBL" id="CP000542">
    <property type="protein sequence ID" value="ABM59668.1"/>
    <property type="molecule type" value="Genomic_DNA"/>
</dbReference>
<gene>
    <name evidence="2" type="ordered locus">Veis_3961</name>
</gene>
<dbReference type="InterPro" id="IPR007159">
    <property type="entry name" value="SpoVT-AbrB_dom"/>
</dbReference>
<sequence length="83" mass="8781">MNTLTVSARGQVTFRKELLRHLGIGPGEKIEIDWLPGGRVLLQAARPTASIASFVGLLAGRTGKRASIEEIDAAAAQGWAGKK</sequence>
<dbReference type="SUPFAM" id="SSF89447">
    <property type="entry name" value="AbrB/MazE/MraZ-like"/>
    <property type="match status" value="1"/>
</dbReference>
<accession>A1WPW1</accession>
<dbReference type="AlphaFoldDB" id="A1WPW1"/>
<evidence type="ECO:0000313" key="2">
    <source>
        <dbReference type="EMBL" id="ABM59668.1"/>
    </source>
</evidence>
<organism evidence="2 3">
    <name type="scientific">Verminephrobacter eiseniae (strain EF01-2)</name>
    <dbReference type="NCBI Taxonomy" id="391735"/>
    <lineage>
        <taxon>Bacteria</taxon>
        <taxon>Pseudomonadati</taxon>
        <taxon>Pseudomonadota</taxon>
        <taxon>Betaproteobacteria</taxon>
        <taxon>Burkholderiales</taxon>
        <taxon>Comamonadaceae</taxon>
        <taxon>Verminephrobacter</taxon>
    </lineage>
</organism>
<dbReference type="KEGG" id="vei:Veis_3961"/>
<dbReference type="HOGENOM" id="CLU_158484_2_1_4"/>
<keyword evidence="3" id="KW-1185">Reference proteome</keyword>
<dbReference type="InterPro" id="IPR037914">
    <property type="entry name" value="SpoVT-AbrB_sf"/>
</dbReference>
<dbReference type="SMART" id="SM00966">
    <property type="entry name" value="SpoVT_AbrB"/>
    <property type="match status" value="1"/>
</dbReference>
<feature type="domain" description="SpoVT-AbrB" evidence="1">
    <location>
        <begin position="4"/>
        <end position="50"/>
    </location>
</feature>
<dbReference type="GO" id="GO:0003677">
    <property type="term" value="F:DNA binding"/>
    <property type="evidence" value="ECO:0007669"/>
    <property type="project" value="InterPro"/>
</dbReference>
<dbReference type="STRING" id="391735.Veis_3961"/>
<dbReference type="RefSeq" id="WP_011811655.1">
    <property type="nucleotide sequence ID" value="NC_008786.1"/>
</dbReference>
<name>A1WPW1_VEREI</name>
<dbReference type="eggNOG" id="COG2002">
    <property type="taxonomic scope" value="Bacteria"/>
</dbReference>
<evidence type="ECO:0000313" key="3">
    <source>
        <dbReference type="Proteomes" id="UP000000374"/>
    </source>
</evidence>
<dbReference type="OrthoDB" id="9811597at2"/>